<dbReference type="AlphaFoldDB" id="A0AAV6UR64"/>
<reference evidence="1 2" key="1">
    <citation type="journal article" date="2022" name="Nat. Ecol. Evol.">
        <title>A masculinizing supergene underlies an exaggerated male reproductive morph in a spider.</title>
        <authorList>
            <person name="Hendrickx F."/>
            <person name="De Corte Z."/>
            <person name="Sonet G."/>
            <person name="Van Belleghem S.M."/>
            <person name="Kostlbacher S."/>
            <person name="Vangestel C."/>
        </authorList>
    </citation>
    <scope>NUCLEOTIDE SEQUENCE [LARGE SCALE GENOMIC DNA]</scope>
    <source>
        <strain evidence="1">W744_W776</strain>
    </source>
</reference>
<evidence type="ECO:0000313" key="2">
    <source>
        <dbReference type="Proteomes" id="UP000827092"/>
    </source>
</evidence>
<dbReference type="Proteomes" id="UP000827092">
    <property type="component" value="Unassembled WGS sequence"/>
</dbReference>
<protein>
    <submittedName>
        <fullName evidence="1">Uncharacterized protein</fullName>
    </submittedName>
</protein>
<dbReference type="EMBL" id="JAFNEN010000288">
    <property type="protein sequence ID" value="KAG8186807.1"/>
    <property type="molecule type" value="Genomic_DNA"/>
</dbReference>
<name>A0AAV6UR64_9ARAC</name>
<organism evidence="1 2">
    <name type="scientific">Oedothorax gibbosus</name>
    <dbReference type="NCBI Taxonomy" id="931172"/>
    <lineage>
        <taxon>Eukaryota</taxon>
        <taxon>Metazoa</taxon>
        <taxon>Ecdysozoa</taxon>
        <taxon>Arthropoda</taxon>
        <taxon>Chelicerata</taxon>
        <taxon>Arachnida</taxon>
        <taxon>Araneae</taxon>
        <taxon>Araneomorphae</taxon>
        <taxon>Entelegynae</taxon>
        <taxon>Araneoidea</taxon>
        <taxon>Linyphiidae</taxon>
        <taxon>Erigoninae</taxon>
        <taxon>Oedothorax</taxon>
    </lineage>
</organism>
<keyword evidence="2" id="KW-1185">Reference proteome</keyword>
<gene>
    <name evidence="1" type="ORF">JTE90_020485</name>
</gene>
<accession>A0AAV6UR64</accession>
<sequence>MAFVGQAPPILRIKKQEKNWNKSLVLSGCLSVQLSSDKCPSIRTLCAESGEATSPTSGLLMHKWSTRLVFERKNRLFVPRSEFTTWVI</sequence>
<evidence type="ECO:0000313" key="1">
    <source>
        <dbReference type="EMBL" id="KAG8186807.1"/>
    </source>
</evidence>
<proteinExistence type="predicted"/>
<comment type="caution">
    <text evidence="1">The sequence shown here is derived from an EMBL/GenBank/DDBJ whole genome shotgun (WGS) entry which is preliminary data.</text>
</comment>